<name>A0A1C7EEM7_9BACL</name>
<protein>
    <submittedName>
        <fullName evidence="2">Uncharacterized protein</fullName>
    </submittedName>
</protein>
<dbReference type="KEGG" id="pdg:BCM40_03490"/>
<evidence type="ECO:0000313" key="3">
    <source>
        <dbReference type="Proteomes" id="UP000092495"/>
    </source>
</evidence>
<sequence length="110" mass="13126">MNEWFWIARYTFAGVISLLIEELLPAILVVIWEVFLLLHEISLLLREFLKSLHELFYSLPELFALLHGFVITPCIKVNSPYEWLVIKETPRRKSVRRRLQREQHGPEPLD</sequence>
<evidence type="ECO:0000256" key="1">
    <source>
        <dbReference type="SAM" id="Phobius"/>
    </source>
</evidence>
<dbReference type="Proteomes" id="UP000092495">
    <property type="component" value="Chromosome"/>
</dbReference>
<keyword evidence="1" id="KW-0472">Membrane</keyword>
<reference evidence="2" key="1">
    <citation type="submission" date="2016-10" db="EMBL/GenBank/DDBJ databases">
        <authorList>
            <person name="See-Too W.S."/>
        </authorList>
    </citation>
    <scope>NUCLEOTIDE SEQUENCE</scope>
    <source>
        <strain evidence="2">DSM 22276</strain>
    </source>
</reference>
<keyword evidence="1" id="KW-0812">Transmembrane</keyword>
<dbReference type="AlphaFoldDB" id="A0A1C7EEM7"/>
<keyword evidence="3" id="KW-1185">Reference proteome</keyword>
<gene>
    <name evidence="2" type="ORF">BCM40_03490</name>
</gene>
<organism evidence="2 3">
    <name type="scientific">Planococcus donghaensis</name>
    <dbReference type="NCBI Taxonomy" id="414778"/>
    <lineage>
        <taxon>Bacteria</taxon>
        <taxon>Bacillati</taxon>
        <taxon>Bacillota</taxon>
        <taxon>Bacilli</taxon>
        <taxon>Bacillales</taxon>
        <taxon>Caryophanaceae</taxon>
        <taxon>Planococcus</taxon>
    </lineage>
</organism>
<evidence type="ECO:0000313" key="2">
    <source>
        <dbReference type="EMBL" id="ANU22473.1"/>
    </source>
</evidence>
<feature type="transmembrane region" description="Helical" evidence="1">
    <location>
        <begin position="12"/>
        <end position="35"/>
    </location>
</feature>
<dbReference type="EMBL" id="CP016543">
    <property type="protein sequence ID" value="ANU22473.1"/>
    <property type="molecule type" value="Genomic_DNA"/>
</dbReference>
<proteinExistence type="predicted"/>
<keyword evidence="1" id="KW-1133">Transmembrane helix</keyword>
<accession>A0A1C7EEM7</accession>